<keyword evidence="1" id="KW-0812">Transmembrane</keyword>
<organism evidence="2">
    <name type="scientific">Siphoviridae sp. cttU829</name>
    <dbReference type="NCBI Taxonomy" id="2823605"/>
    <lineage>
        <taxon>Viruses</taxon>
        <taxon>Duplodnaviria</taxon>
        <taxon>Heunggongvirae</taxon>
        <taxon>Uroviricota</taxon>
        <taxon>Caudoviricetes</taxon>
    </lineage>
</organism>
<evidence type="ECO:0000256" key="1">
    <source>
        <dbReference type="SAM" id="Phobius"/>
    </source>
</evidence>
<dbReference type="EMBL" id="BK014681">
    <property type="protein sequence ID" value="DAD67605.1"/>
    <property type="molecule type" value="Genomic_DNA"/>
</dbReference>
<sequence>MKVLKKVREWVEKNSDKLNHFLVCILIMLLFIKFDLVVYHREVSEAMGLAVFFTLGVAIAKEVADFFTYRKFSGGDLIAGVIGIAIGMALTPYFFIWGI</sequence>
<feature type="transmembrane region" description="Helical" evidence="1">
    <location>
        <begin position="21"/>
        <end position="40"/>
    </location>
</feature>
<feature type="transmembrane region" description="Helical" evidence="1">
    <location>
        <begin position="76"/>
        <end position="96"/>
    </location>
</feature>
<reference evidence="2" key="1">
    <citation type="journal article" date="2021" name="Proc. Natl. Acad. Sci. U.S.A.">
        <title>A Catalog of Tens of Thousands of Viruses from Human Metagenomes Reveals Hidden Associations with Chronic Diseases.</title>
        <authorList>
            <person name="Tisza M.J."/>
            <person name="Buck C.B."/>
        </authorList>
    </citation>
    <scope>NUCLEOTIDE SEQUENCE</scope>
    <source>
        <strain evidence="2">CttU829</strain>
    </source>
</reference>
<proteinExistence type="predicted"/>
<accession>A0A8S5LC78</accession>
<protein>
    <submittedName>
        <fullName evidence="2">Putative periplasmic lipoprotein</fullName>
    </submittedName>
</protein>
<keyword evidence="1" id="KW-1133">Transmembrane helix</keyword>
<name>A0A8S5LC78_9CAUD</name>
<keyword evidence="2" id="KW-0449">Lipoprotein</keyword>
<evidence type="ECO:0000313" key="2">
    <source>
        <dbReference type="EMBL" id="DAD67605.1"/>
    </source>
</evidence>
<keyword evidence="1" id="KW-0472">Membrane</keyword>